<evidence type="ECO:0000256" key="2">
    <source>
        <dbReference type="SAM" id="MobiDB-lite"/>
    </source>
</evidence>
<dbReference type="Gene3D" id="1.20.5.340">
    <property type="match status" value="1"/>
</dbReference>
<organism evidence="3 4">
    <name type="scientific">Pleurodeles waltl</name>
    <name type="common">Iberian ribbed newt</name>
    <dbReference type="NCBI Taxonomy" id="8319"/>
    <lineage>
        <taxon>Eukaryota</taxon>
        <taxon>Metazoa</taxon>
        <taxon>Chordata</taxon>
        <taxon>Craniata</taxon>
        <taxon>Vertebrata</taxon>
        <taxon>Euteleostomi</taxon>
        <taxon>Amphibia</taxon>
        <taxon>Batrachia</taxon>
        <taxon>Caudata</taxon>
        <taxon>Salamandroidea</taxon>
        <taxon>Salamandridae</taxon>
        <taxon>Pleurodelinae</taxon>
        <taxon>Pleurodeles</taxon>
    </lineage>
</organism>
<gene>
    <name evidence="3" type="ORF">NDU88_003901</name>
</gene>
<keyword evidence="4" id="KW-1185">Reference proteome</keyword>
<feature type="region of interest" description="Disordered" evidence="2">
    <location>
        <begin position="1"/>
        <end position="30"/>
    </location>
</feature>
<protein>
    <submittedName>
        <fullName evidence="3">Uncharacterized protein</fullName>
    </submittedName>
</protein>
<dbReference type="Gene3D" id="3.30.70.1820">
    <property type="entry name" value="L1 transposable element, RRM domain"/>
    <property type="match status" value="1"/>
</dbReference>
<reference evidence="3" key="1">
    <citation type="journal article" date="2022" name="bioRxiv">
        <title>Sequencing and chromosome-scale assembly of the giantPleurodeles waltlgenome.</title>
        <authorList>
            <person name="Brown T."/>
            <person name="Elewa A."/>
            <person name="Iarovenko S."/>
            <person name="Subramanian E."/>
            <person name="Araus A.J."/>
            <person name="Petzold A."/>
            <person name="Susuki M."/>
            <person name="Suzuki K.-i.T."/>
            <person name="Hayashi T."/>
            <person name="Toyoda A."/>
            <person name="Oliveira C."/>
            <person name="Osipova E."/>
            <person name="Leigh N.D."/>
            <person name="Simon A."/>
            <person name="Yun M.H."/>
        </authorList>
    </citation>
    <scope>NUCLEOTIDE SEQUENCE</scope>
    <source>
        <strain evidence="3">20211129_DDA</strain>
        <tissue evidence="3">Liver</tissue>
    </source>
</reference>
<feature type="coiled-coil region" evidence="1">
    <location>
        <begin position="49"/>
        <end position="97"/>
    </location>
</feature>
<dbReference type="AlphaFoldDB" id="A0AAV7UZS6"/>
<dbReference type="InterPro" id="IPR004244">
    <property type="entry name" value="Transposase_22"/>
</dbReference>
<keyword evidence="1" id="KW-0175">Coiled coil</keyword>
<evidence type="ECO:0000313" key="3">
    <source>
        <dbReference type="EMBL" id="KAJ1194613.1"/>
    </source>
</evidence>
<dbReference type="Proteomes" id="UP001066276">
    <property type="component" value="Chromosome 2_2"/>
</dbReference>
<accession>A0AAV7UZS6</accession>
<evidence type="ECO:0000313" key="4">
    <source>
        <dbReference type="Proteomes" id="UP001066276"/>
    </source>
</evidence>
<comment type="caution">
    <text evidence="3">The sequence shown here is derived from an EMBL/GenBank/DDBJ whole genome shotgun (WGS) entry which is preliminary data.</text>
</comment>
<name>A0AAV7UZS6_PLEWA</name>
<dbReference type="PANTHER" id="PTHR11505">
    <property type="entry name" value="L1 TRANSPOSABLE ELEMENT-RELATED"/>
    <property type="match status" value="1"/>
</dbReference>
<proteinExistence type="predicted"/>
<dbReference type="EMBL" id="JANPWB010000004">
    <property type="protein sequence ID" value="KAJ1194613.1"/>
    <property type="molecule type" value="Genomic_DNA"/>
</dbReference>
<evidence type="ECO:0000256" key="1">
    <source>
        <dbReference type="SAM" id="Coils"/>
    </source>
</evidence>
<sequence>MDKHQSCLSFEAKSAHKPARGTSPGSEQEDLVQEHISLEAMLLAMQHSLQSFNSKIDTLNVRMDQMAKKLDQHGTRIAEAEQRISTTEDILQSMRETCLNMEKVIVFIQVKNEDLKARSIRNNICLLGVPETTNTGETETFVEQLLRAAFGVEHFSNMLVVQRCHRTLEGRPPPIHLPRLIVTRLLNCRDRDMVLRLSRNHTTVQYQGNEIAFYPGFTQAV</sequence>